<evidence type="ECO:0000313" key="6">
    <source>
        <dbReference type="Proteomes" id="UP000422108"/>
    </source>
</evidence>
<keyword evidence="6" id="KW-1185">Reference proteome</keyword>
<evidence type="ECO:0000256" key="1">
    <source>
        <dbReference type="ARBA" id="ARBA00006739"/>
    </source>
</evidence>
<feature type="domain" description="Glycosyltransferase 2-like" evidence="4">
    <location>
        <begin position="6"/>
        <end position="99"/>
    </location>
</feature>
<evidence type="ECO:0000259" key="4">
    <source>
        <dbReference type="Pfam" id="PF00535"/>
    </source>
</evidence>
<keyword evidence="2" id="KW-0328">Glycosyltransferase</keyword>
<dbReference type="GO" id="GO:0004582">
    <property type="term" value="F:dolichyl-phosphate beta-D-mannosyltransferase activity"/>
    <property type="evidence" value="ECO:0007669"/>
    <property type="project" value="InterPro"/>
</dbReference>
<dbReference type="Gene3D" id="3.90.550.10">
    <property type="entry name" value="Spore Coat Polysaccharide Biosynthesis Protein SpsA, Chain A"/>
    <property type="match status" value="1"/>
</dbReference>
<gene>
    <name evidence="5" type="ORF">DSCOOX_00890</name>
</gene>
<dbReference type="GO" id="GO:0016020">
    <property type="term" value="C:membrane"/>
    <property type="evidence" value="ECO:0007669"/>
    <property type="project" value="GOC"/>
</dbReference>
<dbReference type="InterPro" id="IPR001173">
    <property type="entry name" value="Glyco_trans_2-like"/>
</dbReference>
<dbReference type="PANTHER" id="PTHR43398:SF1">
    <property type="entry name" value="DOLICHOL-PHOSPHATE MANNOSYLTRANSFERASE SUBUNIT 1"/>
    <property type="match status" value="1"/>
</dbReference>
<proteinExistence type="inferred from homology"/>
<dbReference type="EMBL" id="AP021879">
    <property type="protein sequence ID" value="BBO86909.1"/>
    <property type="molecule type" value="Genomic_DNA"/>
</dbReference>
<dbReference type="Pfam" id="PF00535">
    <property type="entry name" value="Glycos_transf_2"/>
    <property type="match status" value="1"/>
</dbReference>
<evidence type="ECO:0000256" key="3">
    <source>
        <dbReference type="ARBA" id="ARBA00022679"/>
    </source>
</evidence>
<dbReference type="PANTHER" id="PTHR43398">
    <property type="entry name" value="DOLICHOL-PHOSPHATE MANNOSYLTRANSFERASE SUBUNIT 1"/>
    <property type="match status" value="1"/>
</dbReference>
<protein>
    <recommendedName>
        <fullName evidence="4">Glycosyltransferase 2-like domain-containing protein</fullName>
    </recommendedName>
</protein>
<dbReference type="AlphaFoldDB" id="A0A5K8A300"/>
<evidence type="ECO:0000256" key="2">
    <source>
        <dbReference type="ARBA" id="ARBA00022676"/>
    </source>
</evidence>
<reference evidence="5 6" key="1">
    <citation type="submission" date="2019-11" db="EMBL/GenBank/DDBJ databases">
        <title>Comparative genomics of hydrocarbon-degrading Desulfosarcina strains.</title>
        <authorList>
            <person name="Watanabe M."/>
            <person name="Kojima H."/>
            <person name="Fukui M."/>
        </authorList>
    </citation>
    <scope>NUCLEOTIDE SEQUENCE [LARGE SCALE GENOMIC DNA]</scope>
    <source>
        <strain evidence="6">oXyS1</strain>
    </source>
</reference>
<name>A0A5K8A300_9BACT</name>
<dbReference type="GO" id="GO:0009247">
    <property type="term" value="P:glycolipid biosynthetic process"/>
    <property type="evidence" value="ECO:0007669"/>
    <property type="project" value="TreeGrafter"/>
</dbReference>
<dbReference type="RefSeq" id="WP_155308408.1">
    <property type="nucleotide sequence ID" value="NZ_AP021879.1"/>
</dbReference>
<evidence type="ECO:0000313" key="5">
    <source>
        <dbReference type="EMBL" id="BBO86909.1"/>
    </source>
</evidence>
<comment type="similarity">
    <text evidence="1">Belongs to the glycosyltransferase 2 family.</text>
</comment>
<keyword evidence="3" id="KW-0808">Transferase</keyword>
<sequence>MRPTTCIILPTYNEAENIRWVVSAIFAQSEKIDSHELHVLVVDDDSPDGTQDKVRDMMGKHPNLHLVTGEKKGLGEAYKRGMAYAMSQLAPDLIFEMDAGVNPNWGKFTNRRNGTDFLAL</sequence>
<dbReference type="InterPro" id="IPR039528">
    <property type="entry name" value="DPM1-like"/>
</dbReference>
<dbReference type="InterPro" id="IPR029044">
    <property type="entry name" value="Nucleotide-diphossugar_trans"/>
</dbReference>
<dbReference type="SUPFAM" id="SSF53448">
    <property type="entry name" value="Nucleotide-diphospho-sugar transferases"/>
    <property type="match status" value="1"/>
</dbReference>
<dbReference type="Proteomes" id="UP000422108">
    <property type="component" value="Chromosome"/>
</dbReference>
<organism evidence="5 6">
    <name type="scientific">Desulfosarcina ovata subsp. ovata</name>
    <dbReference type="NCBI Taxonomy" id="2752305"/>
    <lineage>
        <taxon>Bacteria</taxon>
        <taxon>Pseudomonadati</taxon>
        <taxon>Thermodesulfobacteriota</taxon>
        <taxon>Desulfobacteria</taxon>
        <taxon>Desulfobacterales</taxon>
        <taxon>Desulfosarcinaceae</taxon>
        <taxon>Desulfosarcina</taxon>
    </lineage>
</organism>
<accession>A0A5K8A300</accession>